<sequence length="299" mass="33408">MWPAMWPTPAWQHAAKQTCWGSTGPRWFERSRFGDPTTLGTRTTLTVMCCAARAARCAARATRGGRRARGTRKPLPTLKQLREKLKELGLPSSGKKADLLEALRQAVLEAEDLLEPEVLPPKMVKSGGDGEGVHPVDTKMRSSWQAVTVSLEEDSEVIRPGDRVFLRAHTGRYIEVERDRACARWDDCGGWQELVIEKSPLVIEDTDPTLFHPGDLIFLKAHTGCYLEVQEEGSPVQARWEDLGVWQGLELAKKDTDPLRVGDILFLKSHTGLYVDVQGDGVQARWADEGDWQALTISR</sequence>
<dbReference type="InterPro" id="IPR036361">
    <property type="entry name" value="SAP_dom_sf"/>
</dbReference>
<dbReference type="SUPFAM" id="SSF68906">
    <property type="entry name" value="SAP domain"/>
    <property type="match status" value="1"/>
</dbReference>
<dbReference type="SUPFAM" id="SSF50405">
    <property type="entry name" value="Actin-crosslinking proteins"/>
    <property type="match status" value="2"/>
</dbReference>
<reference evidence="1 2" key="1">
    <citation type="submission" date="2024-02" db="EMBL/GenBank/DDBJ databases">
        <authorList>
            <person name="Chen Y."/>
            <person name="Shah S."/>
            <person name="Dougan E. K."/>
            <person name="Thang M."/>
            <person name="Chan C."/>
        </authorList>
    </citation>
    <scope>NUCLEOTIDE SEQUENCE [LARGE SCALE GENOMIC DNA]</scope>
</reference>
<comment type="caution">
    <text evidence="1">The sequence shown here is derived from an EMBL/GenBank/DDBJ whole genome shotgun (WGS) entry which is preliminary data.</text>
</comment>
<name>A0ABP0K7D4_9DINO</name>
<dbReference type="Gene3D" id="1.10.720.30">
    <property type="entry name" value="SAP domain"/>
    <property type="match status" value="1"/>
</dbReference>
<accession>A0ABP0K7D4</accession>
<proteinExistence type="predicted"/>
<dbReference type="Proteomes" id="UP001642464">
    <property type="component" value="Unassembled WGS sequence"/>
</dbReference>
<dbReference type="InterPro" id="IPR003034">
    <property type="entry name" value="SAP_dom"/>
</dbReference>
<keyword evidence="2" id="KW-1185">Reference proteome</keyword>
<dbReference type="SMART" id="SM00513">
    <property type="entry name" value="SAP"/>
    <property type="match status" value="1"/>
</dbReference>
<dbReference type="InterPro" id="IPR008999">
    <property type="entry name" value="Actin-crosslinking"/>
</dbReference>
<dbReference type="EMBL" id="CAXAMM010010224">
    <property type="protein sequence ID" value="CAK9022675.1"/>
    <property type="molecule type" value="Genomic_DNA"/>
</dbReference>
<evidence type="ECO:0000313" key="2">
    <source>
        <dbReference type="Proteomes" id="UP001642464"/>
    </source>
</evidence>
<organism evidence="1 2">
    <name type="scientific">Durusdinium trenchii</name>
    <dbReference type="NCBI Taxonomy" id="1381693"/>
    <lineage>
        <taxon>Eukaryota</taxon>
        <taxon>Sar</taxon>
        <taxon>Alveolata</taxon>
        <taxon>Dinophyceae</taxon>
        <taxon>Suessiales</taxon>
        <taxon>Symbiodiniaceae</taxon>
        <taxon>Durusdinium</taxon>
    </lineage>
</organism>
<protein>
    <submittedName>
        <fullName evidence="1">SAP domain-containing protein</fullName>
    </submittedName>
</protein>
<dbReference type="Gene3D" id="2.80.10.50">
    <property type="match status" value="1"/>
</dbReference>
<evidence type="ECO:0000313" key="1">
    <source>
        <dbReference type="EMBL" id="CAK9022675.1"/>
    </source>
</evidence>
<dbReference type="Pfam" id="PF02037">
    <property type="entry name" value="SAP"/>
    <property type="match status" value="1"/>
</dbReference>
<dbReference type="PROSITE" id="PS50800">
    <property type="entry name" value="SAP"/>
    <property type="match status" value="1"/>
</dbReference>
<gene>
    <name evidence="1" type="ORF">SCF082_LOCUS15895</name>
</gene>